<keyword evidence="2" id="KW-1185">Reference proteome</keyword>
<gene>
    <name evidence="1" type="ORF">SAMN05192569_10032</name>
</gene>
<dbReference type="Proteomes" id="UP000198650">
    <property type="component" value="Unassembled WGS sequence"/>
</dbReference>
<name>A0A1I0SPH4_9BACL</name>
<sequence length="52" mass="6334">MRLAKAATEEAMSRRDRYHQVRENLHVKEIMVEDSETRQRYVLVYNLQPERS</sequence>
<evidence type="ECO:0000313" key="1">
    <source>
        <dbReference type="EMBL" id="SFA41317.1"/>
    </source>
</evidence>
<evidence type="ECO:0000313" key="2">
    <source>
        <dbReference type="Proteomes" id="UP000198650"/>
    </source>
</evidence>
<dbReference type="AlphaFoldDB" id="A0A1I0SPH4"/>
<reference evidence="2" key="1">
    <citation type="submission" date="2016-10" db="EMBL/GenBank/DDBJ databases">
        <authorList>
            <person name="Varghese N."/>
            <person name="Submissions S."/>
        </authorList>
    </citation>
    <scope>NUCLEOTIDE SEQUENCE [LARGE SCALE GENOMIC DNA]</scope>
    <source>
        <strain evidence="2">M1</strain>
    </source>
</reference>
<proteinExistence type="predicted"/>
<organism evidence="1 2">
    <name type="scientific">Parageobacillus thermantarcticus</name>
    <dbReference type="NCBI Taxonomy" id="186116"/>
    <lineage>
        <taxon>Bacteria</taxon>
        <taxon>Bacillati</taxon>
        <taxon>Bacillota</taxon>
        <taxon>Bacilli</taxon>
        <taxon>Bacillales</taxon>
        <taxon>Anoxybacillaceae</taxon>
        <taxon>Parageobacillus</taxon>
    </lineage>
</organism>
<accession>A0A1I0SPH4</accession>
<protein>
    <submittedName>
        <fullName evidence="1">Uncharacterized protein</fullName>
    </submittedName>
</protein>
<dbReference type="EMBL" id="FOJS01000003">
    <property type="protein sequence ID" value="SFA41317.1"/>
    <property type="molecule type" value="Genomic_DNA"/>
</dbReference>